<protein>
    <submittedName>
        <fullName evidence="1">Uncharacterized protein</fullName>
    </submittedName>
</protein>
<gene>
    <name evidence="1" type="ORF">EVG20_g11698</name>
</gene>
<evidence type="ECO:0000313" key="1">
    <source>
        <dbReference type="EMBL" id="TFY50137.1"/>
    </source>
</evidence>
<evidence type="ECO:0000313" key="2">
    <source>
        <dbReference type="Proteomes" id="UP000298327"/>
    </source>
</evidence>
<organism evidence="1 2">
    <name type="scientific">Dentipellis fragilis</name>
    <dbReference type="NCBI Taxonomy" id="205917"/>
    <lineage>
        <taxon>Eukaryota</taxon>
        <taxon>Fungi</taxon>
        <taxon>Dikarya</taxon>
        <taxon>Basidiomycota</taxon>
        <taxon>Agaricomycotina</taxon>
        <taxon>Agaricomycetes</taxon>
        <taxon>Russulales</taxon>
        <taxon>Hericiaceae</taxon>
        <taxon>Dentipellis</taxon>
    </lineage>
</organism>
<name>A0A4Y9XLD2_9AGAM</name>
<dbReference type="EMBL" id="SEOQ01001984">
    <property type="protein sequence ID" value="TFY50137.1"/>
    <property type="molecule type" value="Genomic_DNA"/>
</dbReference>
<dbReference type="OrthoDB" id="2691131at2759"/>
<dbReference type="Proteomes" id="UP000298327">
    <property type="component" value="Unassembled WGS sequence"/>
</dbReference>
<proteinExistence type="predicted"/>
<reference evidence="1 2" key="1">
    <citation type="submission" date="2019-02" db="EMBL/GenBank/DDBJ databases">
        <title>Genome sequencing of the rare red list fungi Dentipellis fragilis.</title>
        <authorList>
            <person name="Buettner E."/>
            <person name="Kellner H."/>
        </authorList>
    </citation>
    <scope>NUCLEOTIDE SEQUENCE [LARGE SCALE GENOMIC DNA]</scope>
    <source>
        <strain evidence="1 2">DSM 105465</strain>
    </source>
</reference>
<sequence length="218" mass="25045">MSRSYAAARLSHPKCKVKAVPDPKPTVKFGPDAFGHTNFSKGTDEYRKARLAYHRISYSPSTRYPSFYEGWIRDLSNDSHQPDGGVLSYYVPERYAGHMRALVFRHRIILDMVENWQDDDSEVLTGPLERNPEVLNYLGYLDSILQHLLDDMQSFLTSKDSVLVLDPDLASHRFGYFDQYLIIELRLGRHDMIEKGTSCIATYSGDIRTGAYLLYCFT</sequence>
<accession>A0A4Y9XLD2</accession>
<keyword evidence="2" id="KW-1185">Reference proteome</keyword>
<comment type="caution">
    <text evidence="1">The sequence shown here is derived from an EMBL/GenBank/DDBJ whole genome shotgun (WGS) entry which is preliminary data.</text>
</comment>
<dbReference type="AlphaFoldDB" id="A0A4Y9XLD2"/>